<feature type="region of interest" description="Disordered" evidence="1">
    <location>
        <begin position="1"/>
        <end position="111"/>
    </location>
</feature>
<evidence type="ECO:0000313" key="2">
    <source>
        <dbReference type="EMBL" id="CAE2251714.1"/>
    </source>
</evidence>
<feature type="compositionally biased region" description="Basic and acidic residues" evidence="1">
    <location>
        <begin position="83"/>
        <end position="94"/>
    </location>
</feature>
<evidence type="ECO:0000256" key="1">
    <source>
        <dbReference type="SAM" id="MobiDB-lite"/>
    </source>
</evidence>
<dbReference type="AlphaFoldDB" id="A0A7S4MXK3"/>
<proteinExistence type="predicted"/>
<gene>
    <name evidence="2" type="ORF">CPOL0286_LOCUS14865</name>
</gene>
<protein>
    <submittedName>
        <fullName evidence="2">Uncharacterized protein</fullName>
    </submittedName>
</protein>
<feature type="compositionally biased region" description="Polar residues" evidence="1">
    <location>
        <begin position="49"/>
        <end position="67"/>
    </location>
</feature>
<organism evidence="2">
    <name type="scientific">Prymnesium polylepis</name>
    <dbReference type="NCBI Taxonomy" id="72548"/>
    <lineage>
        <taxon>Eukaryota</taxon>
        <taxon>Haptista</taxon>
        <taxon>Haptophyta</taxon>
        <taxon>Prymnesiophyceae</taxon>
        <taxon>Prymnesiales</taxon>
        <taxon>Prymnesiaceae</taxon>
        <taxon>Prymnesium</taxon>
    </lineage>
</organism>
<feature type="compositionally biased region" description="Polar residues" evidence="1">
    <location>
        <begin position="28"/>
        <end position="41"/>
    </location>
</feature>
<sequence length="111" mass="12301">MLRCRVPSQIVPAHTRPIAQNGGAHLSSHMQRAQLSRSASHISALPAQDTHTQLCPSKQPGNNTESTKSSERVHVVPLAQLWRDPKHTQRDARRQVPTPRSPPRVQSGARQ</sequence>
<reference evidence="2" key="1">
    <citation type="submission" date="2021-01" db="EMBL/GenBank/DDBJ databases">
        <authorList>
            <person name="Corre E."/>
            <person name="Pelletier E."/>
            <person name="Niang G."/>
            <person name="Scheremetjew M."/>
            <person name="Finn R."/>
            <person name="Kale V."/>
            <person name="Holt S."/>
            <person name="Cochrane G."/>
            <person name="Meng A."/>
            <person name="Brown T."/>
            <person name="Cohen L."/>
        </authorList>
    </citation>
    <scope>NUCLEOTIDE SEQUENCE</scope>
    <source>
        <strain evidence="2">UIO037</strain>
    </source>
</reference>
<dbReference type="EMBL" id="HBKO01032604">
    <property type="protein sequence ID" value="CAE2251714.1"/>
    <property type="molecule type" value="Transcribed_RNA"/>
</dbReference>
<accession>A0A7S4MXK3</accession>
<name>A0A7S4MXK3_9EUKA</name>